<dbReference type="AlphaFoldDB" id="E1WY56"/>
<organism evidence="2 3">
    <name type="scientific">Halobacteriovorax marinus (strain ATCC BAA-682 / DSM 15412 / SJ)</name>
    <name type="common">Bacteriovorax marinus</name>
    <dbReference type="NCBI Taxonomy" id="862908"/>
    <lineage>
        <taxon>Bacteria</taxon>
        <taxon>Pseudomonadati</taxon>
        <taxon>Bdellovibrionota</taxon>
        <taxon>Bacteriovoracia</taxon>
        <taxon>Bacteriovoracales</taxon>
        <taxon>Halobacteriovoraceae</taxon>
        <taxon>Halobacteriovorax</taxon>
    </lineage>
</organism>
<evidence type="ECO:0000256" key="1">
    <source>
        <dbReference type="SAM" id="SignalP"/>
    </source>
</evidence>
<dbReference type="OrthoDB" id="5294049at2"/>
<feature type="chain" id="PRO_5003154515" evidence="1">
    <location>
        <begin position="18"/>
        <end position="161"/>
    </location>
</feature>
<evidence type="ECO:0000313" key="3">
    <source>
        <dbReference type="Proteomes" id="UP000008963"/>
    </source>
</evidence>
<dbReference type="RefSeq" id="WP_014245385.1">
    <property type="nucleotide sequence ID" value="NC_016620.1"/>
</dbReference>
<dbReference type="PATRIC" id="fig|862908.3.peg.2712"/>
<feature type="signal peptide" evidence="1">
    <location>
        <begin position="1"/>
        <end position="17"/>
    </location>
</feature>
<evidence type="ECO:0000313" key="2">
    <source>
        <dbReference type="EMBL" id="CBW27611.1"/>
    </source>
</evidence>
<dbReference type="Proteomes" id="UP000008963">
    <property type="component" value="Chromosome"/>
</dbReference>
<name>E1WY56_HALMS</name>
<keyword evidence="3" id="KW-1185">Reference proteome</keyword>
<sequence length="161" mass="18436">MRHILMAIMLYSSFASASEVAPQANDMKFVTDFTNFACKSFRDKVDAPNELAELEVEFTNLGISSSTRRAIIDVKTLDGECLYSADYSRKKGETILTFENSYMTNTPKCLEVKKNLDEIMSEGFRYRIKYNAFISMLFLKKLSGQCDDVSGNHLIEFQWML</sequence>
<reference evidence="3" key="1">
    <citation type="journal article" date="2013" name="ISME J.">
        <title>A small predatory core genome in the divergent marine Bacteriovorax marinus SJ and the terrestrial Bdellovibrio bacteriovorus.</title>
        <authorList>
            <person name="Crossman L.C."/>
            <person name="Chen H."/>
            <person name="Cerdeno-Tarraga A.M."/>
            <person name="Brooks K."/>
            <person name="Quail M.A."/>
            <person name="Pineiro S.A."/>
            <person name="Hobley L."/>
            <person name="Sockett R.E."/>
            <person name="Bentley S.D."/>
            <person name="Parkhill J."/>
            <person name="Williams H.N."/>
            <person name="Stine O.C."/>
        </authorList>
    </citation>
    <scope>NUCLEOTIDE SEQUENCE [LARGE SCALE GENOMIC DNA]</scope>
    <source>
        <strain evidence="3">ATCC BAA-682 / DSM 15412 / SJ</strain>
    </source>
</reference>
<keyword evidence="1" id="KW-0732">Signal</keyword>
<accession>E1WY56</accession>
<dbReference type="KEGG" id="bmx:BMS_2836"/>
<dbReference type="EMBL" id="FQ312005">
    <property type="protein sequence ID" value="CBW27611.1"/>
    <property type="molecule type" value="Genomic_DNA"/>
</dbReference>
<dbReference type="HOGENOM" id="CLU_1641405_0_0_7"/>
<gene>
    <name evidence="2" type="ordered locus">BMS_2836</name>
</gene>
<protein>
    <submittedName>
        <fullName evidence="2">Exported protein</fullName>
    </submittedName>
</protein>
<proteinExistence type="predicted"/>